<keyword evidence="1" id="KW-0677">Repeat</keyword>
<dbReference type="Pfam" id="PF23598">
    <property type="entry name" value="LRR_14"/>
    <property type="match status" value="1"/>
</dbReference>
<proteinExistence type="predicted"/>
<feature type="domain" description="Disease resistance R13L4/SHOC-2-like LRR" evidence="2">
    <location>
        <begin position="35"/>
        <end position="242"/>
    </location>
</feature>
<sequence length="368" mass="42664">MREQIFSGICVLHGDHEMHIGSLLYYYKSDNAINFRCEEIQYAFILRYKFLRVLDLGNVRLGSCADRSDFVNIAKLVHLRYLAIGVNTHEIPSEIGNLQNLETFFITGALCEVILPEAIWTLASWRHMLINNFFFSFKHYSQDFFQNFSQLENLKSISAIPLRHGDDVEKFILRSLTGIQKLGCKFSNSWDDSTGCNIFPVLDYLSELESLKVVFLGKTLYPCKFSFPSNLKKLSMSYSRLPWDEISIIGQLPNLEVLKLLNKAFEGQQRDMREGEFQKLKFLKLDTLNIERWNASCEHLPFLEQLVVLSCQKLEVIPSSFGEIPTLRLIEMKWCSFSATDSVKKILEERRDMSNDQLNFTVFGVVHF</sequence>
<dbReference type="SUPFAM" id="SSF52058">
    <property type="entry name" value="L domain-like"/>
    <property type="match status" value="1"/>
</dbReference>
<evidence type="ECO:0000256" key="1">
    <source>
        <dbReference type="ARBA" id="ARBA00022737"/>
    </source>
</evidence>
<organism evidence="3 4">
    <name type="scientific">Cinchona calisaya</name>
    <dbReference type="NCBI Taxonomy" id="153742"/>
    <lineage>
        <taxon>Eukaryota</taxon>
        <taxon>Viridiplantae</taxon>
        <taxon>Streptophyta</taxon>
        <taxon>Embryophyta</taxon>
        <taxon>Tracheophyta</taxon>
        <taxon>Spermatophyta</taxon>
        <taxon>Magnoliopsida</taxon>
        <taxon>eudicotyledons</taxon>
        <taxon>Gunneridae</taxon>
        <taxon>Pentapetalae</taxon>
        <taxon>asterids</taxon>
        <taxon>lamiids</taxon>
        <taxon>Gentianales</taxon>
        <taxon>Rubiaceae</taxon>
        <taxon>Cinchonoideae</taxon>
        <taxon>Cinchoneae</taxon>
        <taxon>Cinchona</taxon>
    </lineage>
</organism>
<dbReference type="InterPro" id="IPR032675">
    <property type="entry name" value="LRR_dom_sf"/>
</dbReference>
<comment type="caution">
    <text evidence="3">The sequence shown here is derived from an EMBL/GenBank/DDBJ whole genome shotgun (WGS) entry which is preliminary data.</text>
</comment>
<reference evidence="3 4" key="1">
    <citation type="submission" date="2024-11" db="EMBL/GenBank/DDBJ databases">
        <title>A near-complete genome assembly of Cinchona calisaya.</title>
        <authorList>
            <person name="Lian D.C."/>
            <person name="Zhao X.W."/>
            <person name="Wei L."/>
        </authorList>
    </citation>
    <scope>NUCLEOTIDE SEQUENCE [LARGE SCALE GENOMIC DNA]</scope>
    <source>
        <tissue evidence="3">Nenye</tissue>
    </source>
</reference>
<protein>
    <recommendedName>
        <fullName evidence="2">Disease resistance R13L4/SHOC-2-like LRR domain-containing protein</fullName>
    </recommendedName>
</protein>
<dbReference type="EMBL" id="JBJUIK010000002">
    <property type="protein sequence ID" value="KAL3534515.1"/>
    <property type="molecule type" value="Genomic_DNA"/>
</dbReference>
<dbReference type="Proteomes" id="UP001630127">
    <property type="component" value="Unassembled WGS sequence"/>
</dbReference>
<dbReference type="AlphaFoldDB" id="A0ABD3ATM0"/>
<keyword evidence="4" id="KW-1185">Reference proteome</keyword>
<dbReference type="PANTHER" id="PTHR15140:SF39">
    <property type="entry name" value="LATE BLIGHT RESISTANCE PROTEIN HOMOLOG R1B-14"/>
    <property type="match status" value="1"/>
</dbReference>
<evidence type="ECO:0000259" key="2">
    <source>
        <dbReference type="Pfam" id="PF23598"/>
    </source>
</evidence>
<gene>
    <name evidence="3" type="ORF">ACH5RR_002976</name>
</gene>
<name>A0ABD3ATM0_9GENT</name>
<evidence type="ECO:0000313" key="4">
    <source>
        <dbReference type="Proteomes" id="UP001630127"/>
    </source>
</evidence>
<evidence type="ECO:0000313" key="3">
    <source>
        <dbReference type="EMBL" id="KAL3534515.1"/>
    </source>
</evidence>
<accession>A0ABD3ATM0</accession>
<dbReference type="InterPro" id="IPR055414">
    <property type="entry name" value="LRR_R13L4/SHOC2-like"/>
</dbReference>
<dbReference type="Gene3D" id="3.80.10.10">
    <property type="entry name" value="Ribonuclease Inhibitor"/>
    <property type="match status" value="1"/>
</dbReference>
<dbReference type="PANTHER" id="PTHR15140">
    <property type="entry name" value="TUBULIN-SPECIFIC CHAPERONE E"/>
    <property type="match status" value="1"/>
</dbReference>